<feature type="site" description="Important for catalytic activity, responsible for pKa modulation of the active site Glu and correct orientation of both the proton donor and substrate" evidence="4">
    <location>
        <position position="36"/>
    </location>
</feature>
<name>X0BER3_FUSOX</name>
<dbReference type="GO" id="GO:0005975">
    <property type="term" value="P:carbohydrate metabolic process"/>
    <property type="evidence" value="ECO:0007669"/>
    <property type="project" value="InterPro"/>
</dbReference>
<keyword evidence="8" id="KW-1185">Reference proteome</keyword>
<dbReference type="GO" id="GO:0004553">
    <property type="term" value="F:hydrolase activity, hydrolyzing O-glycosyl compounds"/>
    <property type="evidence" value="ECO:0007669"/>
    <property type="project" value="InterPro"/>
</dbReference>
<keyword evidence="2 5" id="KW-0378">Hydrolase</keyword>
<dbReference type="Pfam" id="PF04616">
    <property type="entry name" value="Glyco_hydro_43"/>
    <property type="match status" value="1"/>
</dbReference>
<gene>
    <name evidence="7" type="ORF">FOQG_14846</name>
</gene>
<evidence type="ECO:0000259" key="6">
    <source>
        <dbReference type="Pfam" id="PF17851"/>
    </source>
</evidence>
<dbReference type="InterPro" id="IPR051795">
    <property type="entry name" value="Glycosyl_Hydrlase_43"/>
</dbReference>
<dbReference type="OrthoDB" id="2139957at2759"/>
<evidence type="ECO:0000313" key="8">
    <source>
        <dbReference type="Proteomes" id="UP000030663"/>
    </source>
</evidence>
<evidence type="ECO:0000313" key="7">
    <source>
        <dbReference type="EMBL" id="EXK80640.1"/>
    </source>
</evidence>
<reference evidence="7 8" key="1">
    <citation type="submission" date="2011-11" db="EMBL/GenBank/DDBJ databases">
        <title>The Genome Sequence of Fusarium oxysporum PHW815.</title>
        <authorList>
            <consortium name="The Broad Institute Genome Sequencing Platform"/>
            <person name="Ma L.-J."/>
            <person name="Gale L.R."/>
            <person name="Schwartz D.C."/>
            <person name="Zhou S."/>
            <person name="Corby-Kistler H."/>
            <person name="Young S.K."/>
            <person name="Zeng Q."/>
            <person name="Gargeya S."/>
            <person name="Fitzgerald M."/>
            <person name="Haas B."/>
            <person name="Abouelleil A."/>
            <person name="Alvarado L."/>
            <person name="Arachchi H.M."/>
            <person name="Berlin A."/>
            <person name="Brown A."/>
            <person name="Chapman S.B."/>
            <person name="Chen Z."/>
            <person name="Dunbar C."/>
            <person name="Freedman E."/>
            <person name="Gearin G."/>
            <person name="Goldberg J."/>
            <person name="Griggs A."/>
            <person name="Gujja S."/>
            <person name="Heiman D."/>
            <person name="Howarth C."/>
            <person name="Larson L."/>
            <person name="Lui A."/>
            <person name="MacDonald P.J.P."/>
            <person name="Montmayeur A."/>
            <person name="Murphy C."/>
            <person name="Neiman D."/>
            <person name="Pearson M."/>
            <person name="Priest M."/>
            <person name="Roberts A."/>
            <person name="Saif S."/>
            <person name="Shea T."/>
            <person name="Shenoy N."/>
            <person name="Sisk P."/>
            <person name="Stolte C."/>
            <person name="Sykes S."/>
            <person name="Wortman J."/>
            <person name="Nusbaum C."/>
            <person name="Birren B."/>
        </authorList>
    </citation>
    <scope>NUCLEOTIDE SEQUENCE [LARGE SCALE GENOMIC DNA]</scope>
    <source>
        <strain evidence="7 8">54005</strain>
    </source>
</reference>
<dbReference type="HOGENOM" id="CLU_809022_0_0_1"/>
<accession>X0BER3</accession>
<evidence type="ECO:0000256" key="3">
    <source>
        <dbReference type="ARBA" id="ARBA00023295"/>
    </source>
</evidence>
<organism evidence="7 8">
    <name type="scientific">Fusarium oxysporum f. sp. raphani 54005</name>
    <dbReference type="NCBI Taxonomy" id="1089458"/>
    <lineage>
        <taxon>Eukaryota</taxon>
        <taxon>Fungi</taxon>
        <taxon>Dikarya</taxon>
        <taxon>Ascomycota</taxon>
        <taxon>Pezizomycotina</taxon>
        <taxon>Sordariomycetes</taxon>
        <taxon>Hypocreomycetidae</taxon>
        <taxon>Hypocreales</taxon>
        <taxon>Nectriaceae</taxon>
        <taxon>Fusarium</taxon>
        <taxon>Fusarium oxysporum species complex</taxon>
    </lineage>
</organism>
<dbReference type="InterPro" id="IPR023296">
    <property type="entry name" value="Glyco_hydro_beta-prop_sf"/>
</dbReference>
<feature type="domain" description="Beta-xylosidase C-terminal Concanavalin A-like" evidence="6">
    <location>
        <begin position="210"/>
        <end position="316"/>
    </location>
</feature>
<keyword evidence="3 5" id="KW-0326">Glycosidase</keyword>
<dbReference type="Gene3D" id="2.60.120.200">
    <property type="match status" value="1"/>
</dbReference>
<dbReference type="Pfam" id="PF17851">
    <property type="entry name" value="GH43_C2"/>
    <property type="match status" value="1"/>
</dbReference>
<evidence type="ECO:0000256" key="5">
    <source>
        <dbReference type="RuleBase" id="RU361187"/>
    </source>
</evidence>
<dbReference type="Proteomes" id="UP000030663">
    <property type="component" value="Unassembled WGS sequence"/>
</dbReference>
<protein>
    <recommendedName>
        <fullName evidence="6">Beta-xylosidase C-terminal Concanavalin A-like domain-containing protein</fullName>
    </recommendedName>
</protein>
<dbReference type="InterPro" id="IPR013320">
    <property type="entry name" value="ConA-like_dom_sf"/>
</dbReference>
<evidence type="ECO:0000256" key="4">
    <source>
        <dbReference type="PIRSR" id="PIRSR606710-2"/>
    </source>
</evidence>
<evidence type="ECO:0000256" key="2">
    <source>
        <dbReference type="ARBA" id="ARBA00022801"/>
    </source>
</evidence>
<proteinExistence type="inferred from homology"/>
<dbReference type="EMBL" id="JH658439">
    <property type="protein sequence ID" value="EXK80640.1"/>
    <property type="molecule type" value="Genomic_DNA"/>
</dbReference>
<evidence type="ECO:0000256" key="1">
    <source>
        <dbReference type="ARBA" id="ARBA00009865"/>
    </source>
</evidence>
<comment type="similarity">
    <text evidence="1 5">Belongs to the glycosyl hydrolase 43 family.</text>
</comment>
<dbReference type="Gene3D" id="2.115.10.20">
    <property type="entry name" value="Glycosyl hydrolase domain, family 43"/>
    <property type="match status" value="1"/>
</dbReference>
<dbReference type="SUPFAM" id="SSF75005">
    <property type="entry name" value="Arabinanase/levansucrase/invertase"/>
    <property type="match status" value="1"/>
</dbReference>
<dbReference type="SUPFAM" id="SSF49899">
    <property type="entry name" value="Concanavalin A-like lectins/glucanases"/>
    <property type="match status" value="1"/>
</dbReference>
<dbReference type="InterPro" id="IPR006710">
    <property type="entry name" value="Glyco_hydro_43"/>
</dbReference>
<dbReference type="PANTHER" id="PTHR42812">
    <property type="entry name" value="BETA-XYLOSIDASE"/>
    <property type="match status" value="1"/>
</dbReference>
<dbReference type="InterPro" id="IPR041542">
    <property type="entry name" value="GH43_C2"/>
</dbReference>
<dbReference type="AlphaFoldDB" id="X0BER3"/>
<dbReference type="PANTHER" id="PTHR42812:SF17">
    <property type="entry name" value="BETA-XYLOSIDASE C-TERMINAL CONCANAVALIN A-LIKE DOMAIN-CONTAINING PROTEIN-RELATED"/>
    <property type="match status" value="1"/>
</dbReference>
<sequence length="343" mass="37883">MDPSTLKFFVFTTKNPYDDEAWTDPFSVSNSGAHIDPDLFWDDDGKAYIASAGIYLQSVDLSTGGTGQAVDIWNGTGSPHSEAPHVYKKDGWYYLLIAEGGTEPTHRVTIARSRHIFGPFESYSKNPILTNSSKNWWGVALATRGGPNWEIYHMGGGTVLFPAKWEKDQWPVLESVRGHMKGPQPRPNKNVPGSGAWVGSGDVVNFEPGSQLPKHFVHWRPPPNRAVDYSISPKAHRYSMGLKASVANLTASAGYQPTDGQTFVARRQAHTRFQFSIDISVSLTRPSQESGLSVFLTSHQHITLSLFMPQNSRKGPQMRLQTIAFGKPNITAPDTVMMSIPKP</sequence>